<proteinExistence type="predicted"/>
<feature type="signal peptide" evidence="1">
    <location>
        <begin position="1"/>
        <end position="20"/>
    </location>
</feature>
<accession>A0ABS9EGH1</accession>
<protein>
    <recommendedName>
        <fullName evidence="4">Secreted protein</fullName>
    </recommendedName>
</protein>
<keyword evidence="1" id="KW-0732">Signal</keyword>
<name>A0ABS9EGH1_9FLAO</name>
<dbReference type="EMBL" id="JAKGTH010000009">
    <property type="protein sequence ID" value="MCF4101893.1"/>
    <property type="molecule type" value="Genomic_DNA"/>
</dbReference>
<dbReference type="Proteomes" id="UP001179363">
    <property type="component" value="Unassembled WGS sequence"/>
</dbReference>
<evidence type="ECO:0000256" key="1">
    <source>
        <dbReference type="SAM" id="SignalP"/>
    </source>
</evidence>
<gene>
    <name evidence="2" type="ORF">L1I30_09460</name>
</gene>
<sequence length="205" mass="23833">MKKNYILTILFLILVPRVKAQNGDFLDTIASKTCECVELKNKSEANEKLPPKVQVGICLFESAKDFKKELADQYGFNLDNIAENAEKLGEMVGNRMAFICPNTLMKFSVEIQDEEELSISFTVQGQIVNINEDMFVVFNVKNQKGKIEKFYWLTFLNSNYDVQNSFKELKGKNIKIEYFEEELFDPRIKEYRIFNSISTLELMDE</sequence>
<organism evidence="2 3">
    <name type="scientific">Gillisia lutea</name>
    <dbReference type="NCBI Taxonomy" id="2909668"/>
    <lineage>
        <taxon>Bacteria</taxon>
        <taxon>Pseudomonadati</taxon>
        <taxon>Bacteroidota</taxon>
        <taxon>Flavobacteriia</taxon>
        <taxon>Flavobacteriales</taxon>
        <taxon>Flavobacteriaceae</taxon>
        <taxon>Gillisia</taxon>
    </lineage>
</organism>
<evidence type="ECO:0008006" key="4">
    <source>
        <dbReference type="Google" id="ProtNLM"/>
    </source>
</evidence>
<dbReference type="RefSeq" id="WP_236134044.1">
    <property type="nucleotide sequence ID" value="NZ_JAKGTH010000009.1"/>
</dbReference>
<evidence type="ECO:0000313" key="3">
    <source>
        <dbReference type="Proteomes" id="UP001179363"/>
    </source>
</evidence>
<evidence type="ECO:0000313" key="2">
    <source>
        <dbReference type="EMBL" id="MCF4101893.1"/>
    </source>
</evidence>
<feature type="chain" id="PRO_5045797826" description="Secreted protein" evidence="1">
    <location>
        <begin position="21"/>
        <end position="205"/>
    </location>
</feature>
<reference evidence="2" key="1">
    <citation type="submission" date="2022-01" db="EMBL/GenBank/DDBJ databases">
        <title>Gillisia lutea sp. nov., isolated from marine plastic residues from the Malvarosa beach (Valencia, Spain).</title>
        <authorList>
            <person name="Vidal-Verdu A."/>
            <person name="Molina-Menor E."/>
            <person name="Satari L."/>
            <person name="Pascual J."/>
            <person name="Pereto J."/>
            <person name="Porcar M."/>
        </authorList>
    </citation>
    <scope>NUCLEOTIDE SEQUENCE</scope>
    <source>
        <strain evidence="2">M10.2A</strain>
    </source>
</reference>
<comment type="caution">
    <text evidence="2">The sequence shown here is derived from an EMBL/GenBank/DDBJ whole genome shotgun (WGS) entry which is preliminary data.</text>
</comment>
<keyword evidence="3" id="KW-1185">Reference proteome</keyword>